<accession>A0A7S7LXY4</accession>
<protein>
    <recommendedName>
        <fullName evidence="4">DUF4381 domain-containing protein</fullName>
    </recommendedName>
</protein>
<keyword evidence="1" id="KW-0812">Transmembrane</keyword>
<dbReference type="AlphaFoldDB" id="A0A7S7LXY4"/>
<evidence type="ECO:0000313" key="2">
    <source>
        <dbReference type="EMBL" id="QOY53528.1"/>
    </source>
</evidence>
<gene>
    <name evidence="2" type="ORF">HUE87_03870</name>
</gene>
<evidence type="ECO:0000313" key="3">
    <source>
        <dbReference type="Proteomes" id="UP000593836"/>
    </source>
</evidence>
<evidence type="ECO:0000256" key="1">
    <source>
        <dbReference type="SAM" id="Phobius"/>
    </source>
</evidence>
<organism evidence="2 3">
    <name type="scientific">Candidatus Sulfurimonas marisnigri</name>
    <dbReference type="NCBI Taxonomy" id="2740405"/>
    <lineage>
        <taxon>Bacteria</taxon>
        <taxon>Pseudomonadati</taxon>
        <taxon>Campylobacterota</taxon>
        <taxon>Epsilonproteobacteria</taxon>
        <taxon>Campylobacterales</taxon>
        <taxon>Sulfurimonadaceae</taxon>
        <taxon>Sulfurimonas</taxon>
    </lineage>
</organism>
<feature type="transmembrane region" description="Helical" evidence="1">
    <location>
        <begin position="27"/>
        <end position="51"/>
    </location>
</feature>
<evidence type="ECO:0008006" key="4">
    <source>
        <dbReference type="Google" id="ProtNLM"/>
    </source>
</evidence>
<dbReference type="EMBL" id="CP054493">
    <property type="protein sequence ID" value="QOY53528.1"/>
    <property type="molecule type" value="Genomic_DNA"/>
</dbReference>
<keyword evidence="1" id="KW-0472">Membrane</keyword>
<dbReference type="KEGG" id="smas:HUE87_03870"/>
<dbReference type="Proteomes" id="UP000593836">
    <property type="component" value="Chromosome"/>
</dbReference>
<proteinExistence type="predicted"/>
<sequence length="137" mass="16270">MQAQQAQSYDIPLHDIKTIVDVPEYSLYYLLGVSSVVLIVLFLGLYLLYMWNKKRKAFNIKKEHYRLLHELDLSDTKHSAYAITSYGLTFKDDSPRHQEMYTNITNRLEVYKYKKHVDEFDSEMLGYIELYKGMIDV</sequence>
<dbReference type="RefSeq" id="WP_194367423.1">
    <property type="nucleotide sequence ID" value="NZ_CP054493.1"/>
</dbReference>
<keyword evidence="3" id="KW-1185">Reference proteome</keyword>
<keyword evidence="1" id="KW-1133">Transmembrane helix</keyword>
<reference evidence="2 3" key="1">
    <citation type="submission" date="2020-05" db="EMBL/GenBank/DDBJ databases">
        <title>Sulfurimonas marisnigri, sp. nov., and Sulfurimonas baltica, sp. nov., manganese oxide reducing chemolithoautotrophs of the class Epsilonproteobacteria isolated from the pelagic redoxclines of the Black and Baltic Seas and emended description of the genus Sulfurimonas.</title>
        <authorList>
            <person name="Henkel J.V."/>
            <person name="Laudan C."/>
            <person name="Werner J."/>
            <person name="Neu T."/>
            <person name="Plewe S."/>
            <person name="Sproer C."/>
            <person name="Bunk B."/>
            <person name="Schulz-Vogt H.N."/>
        </authorList>
    </citation>
    <scope>NUCLEOTIDE SEQUENCE [LARGE SCALE GENOMIC DNA]</scope>
    <source>
        <strain evidence="2 3">SoZ1</strain>
    </source>
</reference>
<name>A0A7S7LXY4_9BACT</name>